<dbReference type="GO" id="GO:0016787">
    <property type="term" value="F:hydrolase activity"/>
    <property type="evidence" value="ECO:0007669"/>
    <property type="project" value="UniProtKB-KW"/>
</dbReference>
<evidence type="ECO:0000256" key="2">
    <source>
        <dbReference type="SAM" id="Phobius"/>
    </source>
</evidence>
<dbReference type="SUPFAM" id="SSF63817">
    <property type="entry name" value="Sortase"/>
    <property type="match status" value="1"/>
</dbReference>
<name>A0A6J6BBC7_9ZZZZ</name>
<dbReference type="EMBL" id="CAEZSE010000099">
    <property type="protein sequence ID" value="CAB4536311.1"/>
    <property type="molecule type" value="Genomic_DNA"/>
</dbReference>
<dbReference type="Pfam" id="PF04203">
    <property type="entry name" value="Sortase"/>
    <property type="match status" value="1"/>
</dbReference>
<feature type="transmembrane region" description="Helical" evidence="2">
    <location>
        <begin position="390"/>
        <end position="408"/>
    </location>
</feature>
<feature type="transmembrane region" description="Helical" evidence="2">
    <location>
        <begin position="363"/>
        <end position="383"/>
    </location>
</feature>
<dbReference type="Gene3D" id="2.40.260.10">
    <property type="entry name" value="Sortase"/>
    <property type="match status" value="1"/>
</dbReference>
<reference evidence="3" key="1">
    <citation type="submission" date="2020-05" db="EMBL/GenBank/DDBJ databases">
        <authorList>
            <person name="Chiriac C."/>
            <person name="Salcher M."/>
            <person name="Ghai R."/>
            <person name="Kavagutti S V."/>
        </authorList>
    </citation>
    <scope>NUCLEOTIDE SEQUENCE</scope>
</reference>
<organism evidence="3">
    <name type="scientific">freshwater metagenome</name>
    <dbReference type="NCBI Taxonomy" id="449393"/>
    <lineage>
        <taxon>unclassified sequences</taxon>
        <taxon>metagenomes</taxon>
        <taxon>ecological metagenomes</taxon>
    </lineage>
</organism>
<dbReference type="CDD" id="cd05830">
    <property type="entry name" value="Sortase_E"/>
    <property type="match status" value="1"/>
</dbReference>
<protein>
    <submittedName>
        <fullName evidence="3">Unannotated protein</fullName>
    </submittedName>
</protein>
<dbReference type="InterPro" id="IPR023365">
    <property type="entry name" value="Sortase_dom-sf"/>
</dbReference>
<dbReference type="InterPro" id="IPR005754">
    <property type="entry name" value="Sortase"/>
</dbReference>
<dbReference type="InterPro" id="IPR042003">
    <property type="entry name" value="Sortase_E"/>
</dbReference>
<keyword evidence="2" id="KW-1133">Transmembrane helix</keyword>
<proteinExistence type="predicted"/>
<evidence type="ECO:0000313" key="3">
    <source>
        <dbReference type="EMBL" id="CAB4536311.1"/>
    </source>
</evidence>
<keyword evidence="2" id="KW-0812">Transmembrane</keyword>
<accession>A0A6J6BBC7</accession>
<evidence type="ECO:0000256" key="1">
    <source>
        <dbReference type="ARBA" id="ARBA00022801"/>
    </source>
</evidence>
<keyword evidence="1" id="KW-0378">Hydrolase</keyword>
<gene>
    <name evidence="3" type="ORF">UFOPK1353_00681</name>
</gene>
<dbReference type="AlphaFoldDB" id="A0A6J6BBC7"/>
<keyword evidence="2" id="KW-0472">Membrane</keyword>
<sequence>MLGMGLTWASFIGILFVLFQLFGTGVFEYQSQSKLSSKFEAVSPSIELIATPIFLPSTTIETTTTTTSSTTSIPAPVTTIATNQTTVVDENIAPVEVAPTTLPAEIAPPTLPIEIAPTTLPPVIDPTMVEQSTAAIKRVTKASEGDVIGRIMAPSIGLDKYIVEGAAATELRSAIGRYRGTAFLGNKGNVALAGHRTTYGAPFGRIGELLPGDKINILTPVGTAIYEVIDPVVASKLWAGTVREIGGGYSIVGPSDEFVLADVGDNRLTLTACHPKFSAEERIVVVAQLIGEPFAMLNPEFGKSIAQITTPPTLANGEVASETPVDPSLDSTEPVFDPSANVVVAPVVIQSLKVTLDGLPNQIAPSIVFALLTLVVMTAIAAASEKFGRLRAYIFGSAPFFIVLWFFFRNLELLLPAY</sequence>